<evidence type="ECO:0000256" key="7">
    <source>
        <dbReference type="ARBA" id="ARBA00022989"/>
    </source>
</evidence>
<dbReference type="InterPro" id="IPR010052">
    <property type="entry name" value="T2SS_protein-GspI"/>
</dbReference>
<keyword evidence="3" id="KW-1003">Cell membrane</keyword>
<dbReference type="AlphaFoldDB" id="A0A840RCS9"/>
<reference evidence="11 12" key="1">
    <citation type="submission" date="2020-08" db="EMBL/GenBank/DDBJ databases">
        <title>Genomic Encyclopedia of Type Strains, Phase IV (KMG-IV): sequencing the most valuable type-strain genomes for metagenomic binning, comparative biology and taxonomic classification.</title>
        <authorList>
            <person name="Goeker M."/>
        </authorList>
    </citation>
    <scope>NUCLEOTIDE SEQUENCE [LARGE SCALE GENOMIC DNA]</scope>
    <source>
        <strain evidence="11 12">DSM 18233</strain>
    </source>
</reference>
<name>A0A840RCS9_9NEIS</name>
<dbReference type="Gene3D" id="3.30.1300.30">
    <property type="entry name" value="GSPII I/J protein-like"/>
    <property type="match status" value="1"/>
</dbReference>
<evidence type="ECO:0000256" key="6">
    <source>
        <dbReference type="ARBA" id="ARBA00022692"/>
    </source>
</evidence>
<comment type="subunit">
    <text evidence="9">Type II secretion is composed of four main components: the outer membrane complex, the inner membrane complex, the cytoplasmic secretion ATPase and the periplasm-spanning pseudopilus.</text>
</comment>
<proteinExistence type="inferred from homology"/>
<dbReference type="PANTHER" id="PTHR38779">
    <property type="entry name" value="TYPE II SECRETION SYSTEM PROTEIN I-RELATED"/>
    <property type="match status" value="1"/>
</dbReference>
<dbReference type="RefSeq" id="WP_184098375.1">
    <property type="nucleotide sequence ID" value="NZ_JACHHN010000002.1"/>
</dbReference>
<dbReference type="GO" id="GO:0005886">
    <property type="term" value="C:plasma membrane"/>
    <property type="evidence" value="ECO:0007669"/>
    <property type="project" value="UniProtKB-SubCell"/>
</dbReference>
<comment type="similarity">
    <text evidence="2 9">Belongs to the GSP I family.</text>
</comment>
<keyword evidence="12" id="KW-1185">Reference proteome</keyword>
<keyword evidence="5 9" id="KW-0997">Cell inner membrane</keyword>
<keyword evidence="4 9" id="KW-0488">Methylation</keyword>
<dbReference type="EMBL" id="JACHHN010000002">
    <property type="protein sequence ID" value="MBB5190384.1"/>
    <property type="molecule type" value="Genomic_DNA"/>
</dbReference>
<accession>A0A840RCS9</accession>
<evidence type="ECO:0000256" key="9">
    <source>
        <dbReference type="RuleBase" id="RU368030"/>
    </source>
</evidence>
<comment type="function">
    <text evidence="9">Component of the type II secretion system required for the energy-dependent secretion of extracellular factors such as proteases and toxins from the periplasm.</text>
</comment>
<sequence>MPEPRVSVMRQRAFTLIEVMVALAVVAIALMAALKATSFATDSAMDFRTRMLAGWVAENRLAELTARRDFPETGQSSGNEDQAGETFIWRINVGPSPNRSFRRLEITVYEQKDQQHAAATLVSYLARVQ</sequence>
<comment type="subcellular location">
    <subcellularLocation>
        <location evidence="1 9">Cell inner membrane</location>
        <topology evidence="1 9">Single-pass membrane protein</topology>
    </subcellularLocation>
</comment>
<feature type="domain" description="Type II secretion system protein GspI C-terminal" evidence="10">
    <location>
        <begin position="48"/>
        <end position="125"/>
    </location>
</feature>
<evidence type="ECO:0000313" key="12">
    <source>
        <dbReference type="Proteomes" id="UP000543030"/>
    </source>
</evidence>
<evidence type="ECO:0000259" key="10">
    <source>
        <dbReference type="Pfam" id="PF02501"/>
    </source>
</evidence>
<dbReference type="Pfam" id="PF07963">
    <property type="entry name" value="N_methyl"/>
    <property type="match status" value="1"/>
</dbReference>
<dbReference type="Pfam" id="PF02501">
    <property type="entry name" value="T2SSI"/>
    <property type="match status" value="1"/>
</dbReference>
<comment type="PTM">
    <text evidence="9">Cleaved by prepilin peptidase.</text>
</comment>
<gene>
    <name evidence="11" type="ORF">HNQ50_001106</name>
</gene>
<dbReference type="NCBIfam" id="TIGR02532">
    <property type="entry name" value="IV_pilin_GFxxxE"/>
    <property type="match status" value="1"/>
</dbReference>
<evidence type="ECO:0000256" key="8">
    <source>
        <dbReference type="ARBA" id="ARBA00023136"/>
    </source>
</evidence>
<dbReference type="InterPro" id="IPR003413">
    <property type="entry name" value="T2SS_GspI_C"/>
</dbReference>
<dbReference type="NCBIfam" id="TIGR01707">
    <property type="entry name" value="gspI"/>
    <property type="match status" value="1"/>
</dbReference>
<evidence type="ECO:0000256" key="3">
    <source>
        <dbReference type="ARBA" id="ARBA00022475"/>
    </source>
</evidence>
<dbReference type="InterPro" id="IPR045584">
    <property type="entry name" value="Pilin-like"/>
</dbReference>
<keyword evidence="6" id="KW-0812">Transmembrane</keyword>
<keyword evidence="7" id="KW-1133">Transmembrane helix</keyword>
<dbReference type="SUPFAM" id="SSF54523">
    <property type="entry name" value="Pili subunits"/>
    <property type="match status" value="1"/>
</dbReference>
<dbReference type="GO" id="GO:0015627">
    <property type="term" value="C:type II protein secretion system complex"/>
    <property type="evidence" value="ECO:0007669"/>
    <property type="project" value="UniProtKB-UniRule"/>
</dbReference>
<keyword evidence="8" id="KW-0472">Membrane</keyword>
<evidence type="ECO:0000256" key="4">
    <source>
        <dbReference type="ARBA" id="ARBA00022481"/>
    </source>
</evidence>
<evidence type="ECO:0000256" key="2">
    <source>
        <dbReference type="ARBA" id="ARBA00008358"/>
    </source>
</evidence>
<organism evidence="11 12">
    <name type="scientific">Silvimonas terrae</name>
    <dbReference type="NCBI Taxonomy" id="300266"/>
    <lineage>
        <taxon>Bacteria</taxon>
        <taxon>Pseudomonadati</taxon>
        <taxon>Pseudomonadota</taxon>
        <taxon>Betaproteobacteria</taxon>
        <taxon>Neisseriales</taxon>
        <taxon>Chitinibacteraceae</taxon>
        <taxon>Silvimonas</taxon>
    </lineage>
</organism>
<dbReference type="InterPro" id="IPR012902">
    <property type="entry name" value="N_methyl_site"/>
</dbReference>
<dbReference type="Proteomes" id="UP000543030">
    <property type="component" value="Unassembled WGS sequence"/>
</dbReference>
<evidence type="ECO:0000256" key="5">
    <source>
        <dbReference type="ARBA" id="ARBA00022519"/>
    </source>
</evidence>
<protein>
    <recommendedName>
        <fullName evidence="9">Type II secretion system protein I</fullName>
        <shortName evidence="9">T2SS minor pseudopilin I</shortName>
    </recommendedName>
</protein>
<dbReference type="GO" id="GO:0015628">
    <property type="term" value="P:protein secretion by the type II secretion system"/>
    <property type="evidence" value="ECO:0007669"/>
    <property type="project" value="UniProtKB-UniRule"/>
</dbReference>
<evidence type="ECO:0000313" key="11">
    <source>
        <dbReference type="EMBL" id="MBB5190384.1"/>
    </source>
</evidence>
<comment type="caution">
    <text evidence="11">The sequence shown here is derived from an EMBL/GenBank/DDBJ whole genome shotgun (WGS) entry which is preliminary data.</text>
</comment>
<evidence type="ECO:0000256" key="1">
    <source>
        <dbReference type="ARBA" id="ARBA00004377"/>
    </source>
</evidence>
<dbReference type="PANTHER" id="PTHR38779:SF2">
    <property type="entry name" value="TYPE II SECRETION SYSTEM PROTEIN I-RELATED"/>
    <property type="match status" value="1"/>
</dbReference>